<evidence type="ECO:0000256" key="12">
    <source>
        <dbReference type="ARBA" id="ARBA00023027"/>
    </source>
</evidence>
<evidence type="ECO:0000256" key="3">
    <source>
        <dbReference type="ARBA" id="ARBA00003257"/>
    </source>
</evidence>
<protein>
    <recommendedName>
        <fullName evidence="15">NADH-ubiquinone oxidoreductase 51 kDa subunit, mitochondrial</fullName>
    </recommendedName>
</protein>
<dbReference type="PROSITE" id="PS00645">
    <property type="entry name" value="COMPLEX1_51K_2"/>
    <property type="match status" value="1"/>
</dbReference>
<dbReference type="PANTHER" id="PTHR11780:SF10">
    <property type="entry name" value="NADH DEHYDROGENASE [UBIQUINONE] FLAVOPROTEIN 1, MITOCHONDRIAL"/>
    <property type="match status" value="1"/>
</dbReference>
<keyword evidence="10" id="KW-0408">Iron</keyword>
<dbReference type="Gene3D" id="3.10.20.600">
    <property type="match status" value="1"/>
</dbReference>
<dbReference type="InterPro" id="IPR046341">
    <property type="entry name" value="SET_dom_sf"/>
</dbReference>
<evidence type="ECO:0000256" key="9">
    <source>
        <dbReference type="ARBA" id="ARBA00022967"/>
    </source>
</evidence>
<dbReference type="GO" id="GO:0008137">
    <property type="term" value="F:NADH dehydrogenase (ubiquinone) activity"/>
    <property type="evidence" value="ECO:0007669"/>
    <property type="project" value="UniProtKB-EC"/>
</dbReference>
<evidence type="ECO:0000256" key="13">
    <source>
        <dbReference type="ARBA" id="ARBA00049551"/>
    </source>
</evidence>
<dbReference type="InterPro" id="IPR011538">
    <property type="entry name" value="Nuo51_FMN-bd"/>
</dbReference>
<comment type="cofactor">
    <cofactor evidence="1">
        <name>FMN</name>
        <dbReference type="ChEBI" id="CHEBI:58210"/>
    </cofactor>
</comment>
<keyword evidence="6" id="KW-0285">Flavoprotein</keyword>
<dbReference type="InterPro" id="IPR001949">
    <property type="entry name" value="NADH-UbQ_OxRdtase_51kDa_CS"/>
</dbReference>
<proteinExistence type="inferred from homology"/>
<dbReference type="OrthoDB" id="42889at2759"/>
<organism evidence="18 19">
    <name type="scientific">Aspergillus ochraceoroseus</name>
    <dbReference type="NCBI Taxonomy" id="138278"/>
    <lineage>
        <taxon>Eukaryota</taxon>
        <taxon>Fungi</taxon>
        <taxon>Dikarya</taxon>
        <taxon>Ascomycota</taxon>
        <taxon>Pezizomycotina</taxon>
        <taxon>Eurotiomycetes</taxon>
        <taxon>Eurotiomycetidae</taxon>
        <taxon>Eurotiales</taxon>
        <taxon>Aspergillaceae</taxon>
        <taxon>Aspergillus</taxon>
        <taxon>Aspergillus subgen. Nidulantes</taxon>
    </lineage>
</organism>
<evidence type="ECO:0000256" key="6">
    <source>
        <dbReference type="ARBA" id="ARBA00022630"/>
    </source>
</evidence>
<evidence type="ECO:0000256" key="15">
    <source>
        <dbReference type="ARBA" id="ARBA00072764"/>
    </source>
</evidence>
<accession>A0A0F8U6C9</accession>
<evidence type="ECO:0000256" key="1">
    <source>
        <dbReference type="ARBA" id="ARBA00001917"/>
    </source>
</evidence>
<dbReference type="Pfam" id="PF10589">
    <property type="entry name" value="NADH_4Fe-4S"/>
    <property type="match status" value="1"/>
</dbReference>
<evidence type="ECO:0000313" key="19">
    <source>
        <dbReference type="Proteomes" id="UP000034947"/>
    </source>
</evidence>
<dbReference type="Pfam" id="PF01512">
    <property type="entry name" value="Complex1_51K"/>
    <property type="match status" value="1"/>
</dbReference>
<dbReference type="PANTHER" id="PTHR11780">
    <property type="entry name" value="NADH-UBIQUINONE OXIDOREDUCTASE FLAVOPROTEIN 1 NDUFV1"/>
    <property type="match status" value="1"/>
</dbReference>
<dbReference type="GO" id="GO:0046872">
    <property type="term" value="F:metal ion binding"/>
    <property type="evidence" value="ECO:0007669"/>
    <property type="project" value="UniProtKB-KW"/>
</dbReference>
<dbReference type="NCBIfam" id="TIGR01959">
    <property type="entry name" value="nuoF_fam"/>
    <property type="match status" value="1"/>
</dbReference>
<dbReference type="Gene3D" id="3.40.50.11540">
    <property type="entry name" value="NADH-ubiquinone oxidoreductase 51kDa subunit"/>
    <property type="match status" value="1"/>
</dbReference>
<keyword evidence="8" id="KW-0479">Metal-binding</keyword>
<dbReference type="InterPro" id="IPR037225">
    <property type="entry name" value="Nuo51_FMN-bd_sf"/>
</dbReference>
<dbReference type="Gene3D" id="1.20.1440.230">
    <property type="entry name" value="NADH-ubiquinone oxidoreductase 51kDa subunit, iron-sulphur binding domain"/>
    <property type="match status" value="1"/>
</dbReference>
<evidence type="ECO:0000256" key="5">
    <source>
        <dbReference type="ARBA" id="ARBA00022485"/>
    </source>
</evidence>
<dbReference type="SUPFAM" id="SSF82199">
    <property type="entry name" value="SET domain"/>
    <property type="match status" value="1"/>
</dbReference>
<dbReference type="EMBL" id="JYKN01002801">
    <property type="protein sequence ID" value="KKK15128.1"/>
    <property type="molecule type" value="Genomic_DNA"/>
</dbReference>
<sequence>MTTELGPGGVPLSTQPSKEIYTTLLEWLKSHGGNLHESVLIDQDDTRGVHVRVKREWKNATGVSSNTHIIQTPITTTMSYFNAIDYHSSDSIKFPAHGVQFPSAFIESVGPEEVAIFFLIGQYLRGEQGFWYPYLRTLPQPGLLTTPLYYESAEDLEWLQGTSLLAAREQKMGLLRGKYEQSSAELRKAGFGDVEKYTWDLYLWASTIFVSRAFSAKVLSGVITDLGVPEENISVLLPFIDMLNHRPLAKVEWRAGRENVNFVVLEDVGADQEIANNYGPRNNEQLMMNYGFCLAGNPCDYRTLSLRAPPGSPLQIAKAQQAQMFPDLAKDAEDPYYVFNVFYPLLAPDIPMEHSIFSPALFNAVSVLAANNRELETLEITESEIRIPGAYGSSRSLLAAISQIVIELITHIVKLRSSVPGQKAPSNLKQSHAQIYRESQITLSETALVIAAWTMHCARQHGFQGSWKESKWLLGAHMAKIPAGKFPEELKSRIQVRILERPSLLTSSGELFTLSELLHLIPAEMQKSCQDCFKAVLTAAERGIPPLRGMTDEESPFRFPLFLCFIAAFHNAGEGSSLPSRLSRWAGFLLEHYPPPPDDVAWALEDEDDEGLLSMLDDVLENMRGQNAEVFSNLEPFTGEWRQDAWWLSPNWLRWAWMVIEQECVQVPENPLGLLETGATRSFATVQDNAPPVRHHGGLKDQDRIFTNLYGHHGVDLKSAMKFGDWHKTKEIVMKGDDWLISELKASGLRGRGGAGFPSGLKYSFMNFKDWQKDPRPRYLVVNADEGEPGTCKDREIMRKDPHKLIEGCLVVGRAMNANAAYIYIRGEFYYEATVLQQAINEAYQAGLIGKNACGTGYDFDVYIHRGMGAYVCGEETSLIESIEGKAGKPRLKPPFPAAVGLFGCPSTVTNVETVAVTPTIMRRGASWFSSFGRERNAGTKLFCISGHVNNPCTVEEEMSIPLRELIDRHCGGVRGGWDNLLAVIPGGSSTPVIPKSVCDDQVMDFDGLKDSQTGLGTAAVIVMDKSTDIVRAISRLSVFYKHESCGQCTPCREGSTWTMKMMQRLEKGQAREREIDMLQELTKQVEGHTICALGEAFAWPIQGLIRHFRPELEARIKQFEQDLGGKSSLAGGWHPNSRAEGKLISPGM</sequence>
<dbReference type="SUPFAM" id="SSF142019">
    <property type="entry name" value="Nqo1 FMN-binding domain-like"/>
    <property type="match status" value="1"/>
</dbReference>
<comment type="cofactor">
    <cofactor evidence="2">
        <name>[4Fe-4S] cluster</name>
        <dbReference type="ChEBI" id="CHEBI:49883"/>
    </cofactor>
</comment>
<dbReference type="GO" id="GO:0005739">
    <property type="term" value="C:mitochondrion"/>
    <property type="evidence" value="ECO:0007669"/>
    <property type="project" value="UniProtKB-ARBA"/>
</dbReference>
<evidence type="ECO:0000256" key="11">
    <source>
        <dbReference type="ARBA" id="ARBA00023014"/>
    </source>
</evidence>
<keyword evidence="19" id="KW-1185">Reference proteome</keyword>
<comment type="function">
    <text evidence="3">Core subunit of the mitochondrial membrane respiratory chain NADH dehydrogenase (Complex I) that is believed to belong to the minimal assembly required for catalysis. Complex I functions in the transfer of electrons from NADH to the respiratory chain. The immediate electron acceptor for the enzyme is believed to be ubiquinone.</text>
</comment>
<keyword evidence="9" id="KW-1278">Translocase</keyword>
<evidence type="ECO:0000256" key="4">
    <source>
        <dbReference type="ARBA" id="ARBA00007523"/>
    </source>
</evidence>
<dbReference type="FunFam" id="3.90.1410.10:FF:000039">
    <property type="entry name" value="SET domain protein (AFU_orthologue AFUA_4G11040)"/>
    <property type="match status" value="1"/>
</dbReference>
<dbReference type="GO" id="GO:0010181">
    <property type="term" value="F:FMN binding"/>
    <property type="evidence" value="ECO:0007669"/>
    <property type="project" value="InterPro"/>
</dbReference>
<dbReference type="GO" id="GO:0051287">
    <property type="term" value="F:NAD binding"/>
    <property type="evidence" value="ECO:0007669"/>
    <property type="project" value="InterPro"/>
</dbReference>
<evidence type="ECO:0000313" key="18">
    <source>
        <dbReference type="EMBL" id="KKK15128.1"/>
    </source>
</evidence>
<feature type="region of interest" description="Disordered" evidence="16">
    <location>
        <begin position="1128"/>
        <end position="1149"/>
    </location>
</feature>
<dbReference type="GO" id="GO:0051539">
    <property type="term" value="F:4 iron, 4 sulfur cluster binding"/>
    <property type="evidence" value="ECO:0007669"/>
    <property type="project" value="UniProtKB-KW"/>
</dbReference>
<dbReference type="SUPFAM" id="SSF140490">
    <property type="entry name" value="Nqo1C-terminal domain-like"/>
    <property type="match status" value="1"/>
</dbReference>
<dbReference type="Gene3D" id="3.90.1410.10">
    <property type="entry name" value="set domain protein methyltransferase, domain 1"/>
    <property type="match status" value="1"/>
</dbReference>
<comment type="similarity">
    <text evidence="4">Belongs to the complex I 51 kDa subunit family.</text>
</comment>
<reference evidence="18 19" key="1">
    <citation type="submission" date="2015-02" db="EMBL/GenBank/DDBJ databases">
        <title>Draft Genome Sequences of Two Closely-Related Aflatoxigenic Aspergillus Species Obtained from the Cote d'Ivoire.</title>
        <authorList>
            <person name="Moore G.G."/>
            <person name="Beltz S.B."/>
            <person name="Mack B.M."/>
        </authorList>
    </citation>
    <scope>NUCLEOTIDE SEQUENCE [LARGE SCALE GENOMIC DNA]</scope>
    <source>
        <strain evidence="18 19">SRRC1432</strain>
    </source>
</reference>
<dbReference type="InterPro" id="IPR050837">
    <property type="entry name" value="ComplexI_51kDa_subunit"/>
</dbReference>
<keyword evidence="12" id="KW-0520">NAD</keyword>
<comment type="caution">
    <text evidence="18">The sequence shown here is derived from an EMBL/GenBank/DDBJ whole genome shotgun (WGS) entry which is preliminary data.</text>
</comment>
<comment type="catalytic activity">
    <reaction evidence="13">
        <text>a ubiquinone + NADH + 5 H(+)(in) = a ubiquinol + NAD(+) + 4 H(+)(out)</text>
        <dbReference type="Rhea" id="RHEA:29091"/>
        <dbReference type="Rhea" id="RHEA-COMP:9565"/>
        <dbReference type="Rhea" id="RHEA-COMP:9566"/>
        <dbReference type="ChEBI" id="CHEBI:15378"/>
        <dbReference type="ChEBI" id="CHEBI:16389"/>
        <dbReference type="ChEBI" id="CHEBI:17976"/>
        <dbReference type="ChEBI" id="CHEBI:57540"/>
        <dbReference type="ChEBI" id="CHEBI:57945"/>
        <dbReference type="EC" id="7.1.1.2"/>
    </reaction>
</comment>
<evidence type="ECO:0000256" key="2">
    <source>
        <dbReference type="ARBA" id="ARBA00001966"/>
    </source>
</evidence>
<evidence type="ECO:0000256" key="14">
    <source>
        <dbReference type="ARBA" id="ARBA00063883"/>
    </source>
</evidence>
<dbReference type="InterPro" id="IPR019575">
    <property type="entry name" value="Nuop51_4Fe4S-bd"/>
</dbReference>
<dbReference type="SMART" id="SM00928">
    <property type="entry name" value="NADH_4Fe-4S"/>
    <property type="match status" value="1"/>
</dbReference>
<name>A0A0F8U6C9_9EURO</name>
<dbReference type="SUPFAM" id="SSF142984">
    <property type="entry name" value="Nqo1 middle domain-like"/>
    <property type="match status" value="1"/>
</dbReference>
<keyword evidence="5" id="KW-0004">4Fe-4S</keyword>
<dbReference type="FunFam" id="1.20.1440.230:FF:000001">
    <property type="entry name" value="Mitochondrial NADH dehydrogenase flavoprotein 1"/>
    <property type="match status" value="1"/>
</dbReference>
<keyword evidence="7" id="KW-0288">FMN</keyword>
<dbReference type="VEuPathDB" id="FungiDB:P175DRAFT_0464987"/>
<dbReference type="PROSITE" id="PS00644">
    <property type="entry name" value="COMPLEX1_51K_1"/>
    <property type="match status" value="1"/>
</dbReference>
<dbReference type="NCBIfam" id="NF010120">
    <property type="entry name" value="PRK13596.1"/>
    <property type="match status" value="1"/>
</dbReference>
<evidence type="ECO:0000256" key="8">
    <source>
        <dbReference type="ARBA" id="ARBA00022723"/>
    </source>
</evidence>
<dbReference type="Pfam" id="PF22461">
    <property type="entry name" value="SLBB_2"/>
    <property type="match status" value="1"/>
</dbReference>
<dbReference type="AlphaFoldDB" id="A0A0F8U6C9"/>
<gene>
    <name evidence="18" type="ORF">AOCH_006304</name>
</gene>
<dbReference type="InterPro" id="IPR011537">
    <property type="entry name" value="NADH-UbQ_OxRdtase_suF"/>
</dbReference>
<evidence type="ECO:0000256" key="7">
    <source>
        <dbReference type="ARBA" id="ARBA00022643"/>
    </source>
</evidence>
<dbReference type="Proteomes" id="UP000034947">
    <property type="component" value="Unassembled WGS sequence"/>
</dbReference>
<dbReference type="FunFam" id="3.40.50.11540:FF:000001">
    <property type="entry name" value="NADH dehydrogenase [ubiquinone] flavoprotein 1, mitochondrial"/>
    <property type="match status" value="1"/>
</dbReference>
<dbReference type="InterPro" id="IPR037207">
    <property type="entry name" value="Nuop51_4Fe4S-bd_sf"/>
</dbReference>
<dbReference type="InterPro" id="IPR054765">
    <property type="entry name" value="SLBB_dom"/>
</dbReference>
<evidence type="ECO:0000259" key="17">
    <source>
        <dbReference type="SMART" id="SM00928"/>
    </source>
</evidence>
<evidence type="ECO:0000256" key="10">
    <source>
        <dbReference type="ARBA" id="ARBA00023004"/>
    </source>
</evidence>
<feature type="domain" description="NADH-ubiquinone oxidoreductase 51kDa subunit iron-sulphur binding" evidence="17">
    <location>
        <begin position="1031"/>
        <end position="1076"/>
    </location>
</feature>
<keyword evidence="11" id="KW-0411">Iron-sulfur</keyword>
<comment type="subunit">
    <text evidence="14">Complex I is composed of about 40 different subunits. This is a component of the flavoprotein-sulfur (FP) fragment of the enzyme.</text>
</comment>
<dbReference type="FunFam" id="3.10.20.600:FF:000001">
    <property type="entry name" value="NADH dehydrogenase [ubiquinone] flavoprotein 1, mitochondrial"/>
    <property type="match status" value="1"/>
</dbReference>
<evidence type="ECO:0000256" key="16">
    <source>
        <dbReference type="SAM" id="MobiDB-lite"/>
    </source>
</evidence>